<feature type="region of interest" description="Disordered" evidence="1">
    <location>
        <begin position="14"/>
        <end position="82"/>
    </location>
</feature>
<feature type="compositionally biased region" description="Basic residues" evidence="1">
    <location>
        <begin position="45"/>
        <end position="55"/>
    </location>
</feature>
<evidence type="ECO:0000313" key="3">
    <source>
        <dbReference type="Proteomes" id="UP000266841"/>
    </source>
</evidence>
<name>K0SKB7_THAOC</name>
<comment type="caution">
    <text evidence="2">The sequence shown here is derived from an EMBL/GenBank/DDBJ whole genome shotgun (WGS) entry which is preliminary data.</text>
</comment>
<reference evidence="2 3" key="1">
    <citation type="journal article" date="2012" name="Genome Biol.">
        <title>Genome and low-iron response of an oceanic diatom adapted to chronic iron limitation.</title>
        <authorList>
            <person name="Lommer M."/>
            <person name="Specht M."/>
            <person name="Roy A.S."/>
            <person name="Kraemer L."/>
            <person name="Andreson R."/>
            <person name="Gutowska M.A."/>
            <person name="Wolf J."/>
            <person name="Bergner S.V."/>
            <person name="Schilhabel M.B."/>
            <person name="Klostermeier U.C."/>
            <person name="Beiko R.G."/>
            <person name="Rosenstiel P."/>
            <person name="Hippler M."/>
            <person name="Laroche J."/>
        </authorList>
    </citation>
    <scope>NUCLEOTIDE SEQUENCE [LARGE SCALE GENOMIC DNA]</scope>
    <source>
        <strain evidence="2 3">CCMP1005</strain>
    </source>
</reference>
<keyword evidence="3" id="KW-1185">Reference proteome</keyword>
<evidence type="ECO:0000313" key="2">
    <source>
        <dbReference type="EMBL" id="EJK65740.1"/>
    </source>
</evidence>
<protein>
    <submittedName>
        <fullName evidence="2">Uncharacterized protein</fullName>
    </submittedName>
</protein>
<sequence>MHRYVRICEEGGSNRAASCSSVPDGRESTVGLEAPGSIRIPQPLHRSRPRNRTGRTGRSGSDLDAAAREETEVGDGGADLGSRRRAIRSVVALWLEDEDNMMSSPPLRVTVSPFGPNLTPPRASK</sequence>
<dbReference type="EMBL" id="AGNL01015521">
    <property type="protein sequence ID" value="EJK65740.1"/>
    <property type="molecule type" value="Genomic_DNA"/>
</dbReference>
<proteinExistence type="predicted"/>
<gene>
    <name evidence="2" type="ORF">THAOC_13374</name>
</gene>
<evidence type="ECO:0000256" key="1">
    <source>
        <dbReference type="SAM" id="MobiDB-lite"/>
    </source>
</evidence>
<organism evidence="2 3">
    <name type="scientific">Thalassiosira oceanica</name>
    <name type="common">Marine diatom</name>
    <dbReference type="NCBI Taxonomy" id="159749"/>
    <lineage>
        <taxon>Eukaryota</taxon>
        <taxon>Sar</taxon>
        <taxon>Stramenopiles</taxon>
        <taxon>Ochrophyta</taxon>
        <taxon>Bacillariophyta</taxon>
        <taxon>Coscinodiscophyceae</taxon>
        <taxon>Thalassiosirophycidae</taxon>
        <taxon>Thalassiosirales</taxon>
        <taxon>Thalassiosiraceae</taxon>
        <taxon>Thalassiosira</taxon>
    </lineage>
</organism>
<dbReference type="Proteomes" id="UP000266841">
    <property type="component" value="Unassembled WGS sequence"/>
</dbReference>
<feature type="region of interest" description="Disordered" evidence="1">
    <location>
        <begin position="102"/>
        <end position="125"/>
    </location>
</feature>
<dbReference type="AlphaFoldDB" id="K0SKB7"/>
<accession>K0SKB7</accession>